<feature type="non-terminal residue" evidence="2">
    <location>
        <position position="1"/>
    </location>
</feature>
<dbReference type="InterPro" id="IPR027417">
    <property type="entry name" value="P-loop_NTPase"/>
</dbReference>
<gene>
    <name evidence="2" type="ORF">CGOC_LOCUS13076</name>
</gene>
<dbReference type="EMBL" id="UYRV01128141">
    <property type="protein sequence ID" value="VDN35969.1"/>
    <property type="molecule type" value="Genomic_DNA"/>
</dbReference>
<dbReference type="GO" id="GO:0005524">
    <property type="term" value="F:ATP binding"/>
    <property type="evidence" value="ECO:0007669"/>
    <property type="project" value="InterPro"/>
</dbReference>
<dbReference type="InterPro" id="IPR026082">
    <property type="entry name" value="ABCA"/>
</dbReference>
<dbReference type="GO" id="GO:0016887">
    <property type="term" value="F:ATP hydrolysis activity"/>
    <property type="evidence" value="ECO:0007669"/>
    <property type="project" value="InterPro"/>
</dbReference>
<dbReference type="InterPro" id="IPR003439">
    <property type="entry name" value="ABC_transporter-like_ATP-bd"/>
</dbReference>
<reference evidence="2 3" key="1">
    <citation type="submission" date="2018-11" db="EMBL/GenBank/DDBJ databases">
        <authorList>
            <consortium name="Pathogen Informatics"/>
        </authorList>
    </citation>
    <scope>NUCLEOTIDE SEQUENCE [LARGE SCALE GENOMIC DNA]</scope>
</reference>
<dbReference type="AlphaFoldDB" id="A0A3P7R418"/>
<dbReference type="Pfam" id="PF00005">
    <property type="entry name" value="ABC_tran"/>
    <property type="match status" value="1"/>
</dbReference>
<dbReference type="PANTHER" id="PTHR19229:SF151">
    <property type="entry name" value="ABC TRANSPORTER DOMAIN-CONTAINING PROTEIN"/>
    <property type="match status" value="1"/>
</dbReference>
<protein>
    <recommendedName>
        <fullName evidence="1">ABC transporter domain-containing protein</fullName>
    </recommendedName>
</protein>
<accession>A0A3P7R418</accession>
<evidence type="ECO:0000313" key="3">
    <source>
        <dbReference type="Proteomes" id="UP000271889"/>
    </source>
</evidence>
<dbReference type="Gene3D" id="3.40.50.300">
    <property type="entry name" value="P-loop containing nucleotide triphosphate hydrolases"/>
    <property type="match status" value="1"/>
</dbReference>
<dbReference type="PANTHER" id="PTHR19229">
    <property type="entry name" value="ATP-BINDING CASSETTE TRANSPORTER SUBFAMILY A ABCA"/>
    <property type="match status" value="1"/>
</dbReference>
<dbReference type="Proteomes" id="UP000271889">
    <property type="component" value="Unassembled WGS sequence"/>
</dbReference>
<dbReference type="GO" id="GO:0140359">
    <property type="term" value="F:ABC-type transporter activity"/>
    <property type="evidence" value="ECO:0007669"/>
    <property type="project" value="InterPro"/>
</dbReference>
<dbReference type="SUPFAM" id="SSF52540">
    <property type="entry name" value="P-loop containing nucleoside triphosphate hydrolases"/>
    <property type="match status" value="1"/>
</dbReference>
<dbReference type="GO" id="GO:0005319">
    <property type="term" value="F:lipid transporter activity"/>
    <property type="evidence" value="ECO:0007669"/>
    <property type="project" value="TreeGrafter"/>
</dbReference>
<dbReference type="GO" id="GO:0016020">
    <property type="term" value="C:membrane"/>
    <property type="evidence" value="ECO:0007669"/>
    <property type="project" value="InterPro"/>
</dbReference>
<proteinExistence type="predicted"/>
<organism evidence="2 3">
    <name type="scientific">Cylicostephanus goldi</name>
    <name type="common">Nematode worm</name>
    <dbReference type="NCBI Taxonomy" id="71465"/>
    <lineage>
        <taxon>Eukaryota</taxon>
        <taxon>Metazoa</taxon>
        <taxon>Ecdysozoa</taxon>
        <taxon>Nematoda</taxon>
        <taxon>Chromadorea</taxon>
        <taxon>Rhabditida</taxon>
        <taxon>Rhabditina</taxon>
        <taxon>Rhabditomorpha</taxon>
        <taxon>Strongyloidea</taxon>
        <taxon>Strongylidae</taxon>
        <taxon>Cylicostephanus</taxon>
    </lineage>
</organism>
<sequence length="130" mass="14025">NACRKRIGLCPQANALFDRLTVDEHLWFIHGLKGAAGSYKTEADQLLSQLKLDEKSDTVSIGSFYSNGSGLICLFQLAMNLSGGQKRKLCVSMAVIGGSPVVLLDEPTAGMDPGARRDVESLLESIKVDR</sequence>
<feature type="domain" description="ABC transporter" evidence="1">
    <location>
        <begin position="3"/>
        <end position="109"/>
    </location>
</feature>
<evidence type="ECO:0000259" key="1">
    <source>
        <dbReference type="Pfam" id="PF00005"/>
    </source>
</evidence>
<name>A0A3P7R418_CYLGO</name>
<evidence type="ECO:0000313" key="2">
    <source>
        <dbReference type="EMBL" id="VDN35969.1"/>
    </source>
</evidence>
<keyword evidence="3" id="KW-1185">Reference proteome</keyword>
<dbReference type="OrthoDB" id="416154at2759"/>